<feature type="compositionally biased region" description="Basic and acidic residues" evidence="6">
    <location>
        <begin position="396"/>
        <end position="416"/>
    </location>
</feature>
<protein>
    <submittedName>
        <fullName evidence="8">Variant sh3 domain containing protein</fullName>
    </submittedName>
</protein>
<feature type="compositionally biased region" description="Low complexity" evidence="6">
    <location>
        <begin position="1033"/>
        <end position="1044"/>
    </location>
</feature>
<feature type="domain" description="SH3" evidence="7">
    <location>
        <begin position="632"/>
        <end position="698"/>
    </location>
</feature>
<keyword evidence="2 5" id="KW-0728">SH3 domain</keyword>
<feature type="region of interest" description="Disordered" evidence="6">
    <location>
        <begin position="1030"/>
        <end position="1066"/>
    </location>
</feature>
<dbReference type="InterPro" id="IPR001452">
    <property type="entry name" value="SH3_domain"/>
</dbReference>
<feature type="region of interest" description="Disordered" evidence="6">
    <location>
        <begin position="864"/>
        <end position="938"/>
    </location>
</feature>
<feature type="compositionally biased region" description="Low complexity" evidence="6">
    <location>
        <begin position="882"/>
        <end position="907"/>
    </location>
</feature>
<dbReference type="InterPro" id="IPR050384">
    <property type="entry name" value="Endophilin_SH3RF"/>
</dbReference>
<keyword evidence="9" id="KW-1185">Reference proteome</keyword>
<evidence type="ECO:0000313" key="8">
    <source>
        <dbReference type="EMBL" id="ELR14832.1"/>
    </source>
</evidence>
<dbReference type="Proteomes" id="UP000011083">
    <property type="component" value="Unassembled WGS sequence"/>
</dbReference>
<keyword evidence="3" id="KW-0175">Coiled coil</keyword>
<dbReference type="RefSeq" id="XP_004336845.1">
    <property type="nucleotide sequence ID" value="XM_004336797.1"/>
</dbReference>
<feature type="compositionally biased region" description="Low complexity" evidence="6">
    <location>
        <begin position="359"/>
        <end position="370"/>
    </location>
</feature>
<feature type="compositionally biased region" description="Basic residues" evidence="6">
    <location>
        <begin position="417"/>
        <end position="431"/>
    </location>
</feature>
<dbReference type="InterPro" id="IPR036028">
    <property type="entry name" value="SH3-like_dom_sf"/>
</dbReference>
<evidence type="ECO:0000256" key="4">
    <source>
        <dbReference type="ARBA" id="ARBA00023136"/>
    </source>
</evidence>
<dbReference type="PROSITE" id="PS50002">
    <property type="entry name" value="SH3"/>
    <property type="match status" value="3"/>
</dbReference>
<feature type="region of interest" description="Disordered" evidence="6">
    <location>
        <begin position="514"/>
        <end position="552"/>
    </location>
</feature>
<dbReference type="Pfam" id="PF00018">
    <property type="entry name" value="SH3_1"/>
    <property type="match status" value="1"/>
</dbReference>
<feature type="domain" description="SH3" evidence="7">
    <location>
        <begin position="762"/>
        <end position="822"/>
    </location>
</feature>
<comment type="subcellular location">
    <subcellularLocation>
        <location evidence="1">Membrane</location>
        <topology evidence="1">Peripheral membrane protein</topology>
    </subcellularLocation>
</comment>
<feature type="compositionally biased region" description="Basic residues" evidence="6">
    <location>
        <begin position="134"/>
        <end position="146"/>
    </location>
</feature>
<feature type="compositionally biased region" description="Basic residues" evidence="6">
    <location>
        <begin position="40"/>
        <end position="49"/>
    </location>
</feature>
<gene>
    <name evidence="8" type="ORF">ACA1_129670</name>
</gene>
<proteinExistence type="predicted"/>
<dbReference type="SMART" id="SM00326">
    <property type="entry name" value="SH3"/>
    <property type="match status" value="3"/>
</dbReference>
<keyword evidence="4" id="KW-0472">Membrane</keyword>
<feature type="region of interest" description="Disordered" evidence="6">
    <location>
        <begin position="35"/>
        <end position="152"/>
    </location>
</feature>
<dbReference type="EMBL" id="KB008043">
    <property type="protein sequence ID" value="ELR14832.1"/>
    <property type="molecule type" value="Genomic_DNA"/>
</dbReference>
<feature type="compositionally biased region" description="Pro residues" evidence="6">
    <location>
        <begin position="371"/>
        <end position="395"/>
    </location>
</feature>
<evidence type="ECO:0000256" key="5">
    <source>
        <dbReference type="PROSITE-ProRule" id="PRU00192"/>
    </source>
</evidence>
<dbReference type="GeneID" id="14915430"/>
<feature type="region of interest" description="Disordered" evidence="6">
    <location>
        <begin position="701"/>
        <end position="749"/>
    </location>
</feature>
<dbReference type="Gene3D" id="2.30.30.40">
    <property type="entry name" value="SH3 Domains"/>
    <property type="match status" value="3"/>
</dbReference>
<feature type="region of interest" description="Disordered" evidence="6">
    <location>
        <begin position="243"/>
        <end position="494"/>
    </location>
</feature>
<dbReference type="PANTHER" id="PTHR14167">
    <property type="entry name" value="SH3 DOMAIN-CONTAINING"/>
    <property type="match status" value="1"/>
</dbReference>
<feature type="compositionally biased region" description="Low complexity" evidence="6">
    <location>
        <begin position="107"/>
        <end position="121"/>
    </location>
</feature>
<dbReference type="AlphaFoldDB" id="L8GPI4"/>
<feature type="compositionally biased region" description="Low complexity" evidence="6">
    <location>
        <begin position="717"/>
        <end position="733"/>
    </location>
</feature>
<dbReference type="Pfam" id="PF14604">
    <property type="entry name" value="SH3_9"/>
    <property type="match status" value="1"/>
</dbReference>
<evidence type="ECO:0000256" key="3">
    <source>
        <dbReference type="ARBA" id="ARBA00023054"/>
    </source>
</evidence>
<evidence type="ECO:0000313" key="9">
    <source>
        <dbReference type="Proteomes" id="UP000011083"/>
    </source>
</evidence>
<dbReference type="SUPFAM" id="SSF50044">
    <property type="entry name" value="SH3-domain"/>
    <property type="match status" value="3"/>
</dbReference>
<feature type="compositionally biased region" description="Basic and acidic residues" evidence="6">
    <location>
        <begin position="84"/>
        <end position="100"/>
    </location>
</feature>
<dbReference type="CDD" id="cd00174">
    <property type="entry name" value="SH3"/>
    <property type="match status" value="2"/>
</dbReference>
<feature type="compositionally biased region" description="Basic residues" evidence="6">
    <location>
        <begin position="336"/>
        <end position="346"/>
    </location>
</feature>
<evidence type="ECO:0000256" key="6">
    <source>
        <dbReference type="SAM" id="MobiDB-lite"/>
    </source>
</evidence>
<dbReference type="OrthoDB" id="6250593at2759"/>
<dbReference type="KEGG" id="acan:ACA1_129670"/>
<evidence type="ECO:0000256" key="1">
    <source>
        <dbReference type="ARBA" id="ARBA00004170"/>
    </source>
</evidence>
<feature type="domain" description="SH3" evidence="7">
    <location>
        <begin position="1071"/>
        <end position="1136"/>
    </location>
</feature>
<organism evidence="8 9">
    <name type="scientific">Acanthamoeba castellanii (strain ATCC 30010 / Neff)</name>
    <dbReference type="NCBI Taxonomy" id="1257118"/>
    <lineage>
        <taxon>Eukaryota</taxon>
        <taxon>Amoebozoa</taxon>
        <taxon>Discosea</taxon>
        <taxon>Longamoebia</taxon>
        <taxon>Centramoebida</taxon>
        <taxon>Acanthamoebidae</taxon>
        <taxon>Acanthamoeba</taxon>
    </lineage>
</organism>
<feature type="compositionally biased region" description="Basic and acidic residues" evidence="6">
    <location>
        <begin position="243"/>
        <end position="304"/>
    </location>
</feature>
<sequence length="1136" mass="125262">MDLGPKSTAAGAKVKLGIVFEETLRKEEEVKQRIFEERRRAKAQQRRRKLEAARRRAKQQNAPSSPRALSGNDDGTTQPPQDLGQRESAETGRDLGERQASDSGQHQPLSSDPAAASSLQDTPKRKLSTAEQRRQRRRRGKSAKRQRALEAKQRLEAEQALERQRLEAEQVRERQRLAELAEAERRVEEARQREMREELLRVNNHLTEADAHAVVHYWPCVAGRRGEVEEELAEVVAARRAAEERERRRRQAEEAERERMRRLREEEEKRVRERKRREEKEAAEGERERAKAEREREAAEEERRRVARAKLELLTARRTQRAASLAARPEPLSTGTKRRERRRRARERSLSIDASLDLVPATPSVTTPAPKKIPTPIPTPMPTPTPTPTLKPGAPPREEETKEEKEARIRAREEEKRRKKRERRNQKKVRSRAASLVEDPVEVDESREPELATATVRQADYPHFCPELPRTEPEPPAVANPAADVEPEERPAEIQEECCVADDQAAPSLVAEAQITEDSESAPAPAPAEPVHGNGDGVGVLEGDGIPTFQLDDDGALDAEELTPITSAGEELVILDQTPEAHVEQSVSQGEDPSTEAAAVVVAPDVKPQEQPELVPDVEVPAGAGGHRTHEEEVVRMRVLYDYTPDQDAHGELELLAGDIVLVYLQDQREGDPWWFGEAEADGSCGYFPESFVERADATNTEGDDQMLSSGEGCPAGSTLLSPSLSKSPRPGGASPLSPPRMPAEVPAVPKPAIPYQSVVDNEWPRGLVTYEWAARAPDEMDLHLGEVIEVYEQDPSGWWTGAFGEERYGLFPSRFVSLLSKEQARKLRSITNVKQKVMAMVVEELAEKQKDEETRLKMLKEWRGRSADTSSSTTSHHHHSNQPSQHTSPITVGKKVSPTTSKKSSPLNKAASPNKEDTSNHGGAVSQGKKVSPTKKAGSRIIKLLGSGGGSSKTSRDPIAEASKLAVVEEPLASPKRRSASISSPRERIDLHAMRAASGVGTAGHKARSGSVIGVSSASSSLIAPMMKKKAGSSIESASGASPPASPEQQRKKRRGSWLLGQPKTTGLSRRFQRARVVRDYDGSGGGESRIGMLRKGEVVLVLVKDSASGMWTGQCEADASRCGAFPSHHVQLLD</sequence>
<dbReference type="VEuPathDB" id="AmoebaDB:ACA1_129670"/>
<name>L8GPI4_ACACF</name>
<dbReference type="PANTHER" id="PTHR14167:SF81">
    <property type="entry name" value="ENDOPHILIN-A"/>
    <property type="match status" value="1"/>
</dbReference>
<evidence type="ECO:0000259" key="7">
    <source>
        <dbReference type="PROSITE" id="PS50002"/>
    </source>
</evidence>
<accession>L8GPI4</accession>
<reference evidence="8 9" key="1">
    <citation type="journal article" date="2013" name="Genome Biol.">
        <title>Genome of Acanthamoeba castellanii highlights extensive lateral gene transfer and early evolution of tyrosine kinase signaling.</title>
        <authorList>
            <person name="Clarke M."/>
            <person name="Lohan A.J."/>
            <person name="Liu B."/>
            <person name="Lagkouvardos I."/>
            <person name="Roy S."/>
            <person name="Zafar N."/>
            <person name="Bertelli C."/>
            <person name="Schilde C."/>
            <person name="Kianianmomeni A."/>
            <person name="Burglin T.R."/>
            <person name="Frech C."/>
            <person name="Turcotte B."/>
            <person name="Kopec K.O."/>
            <person name="Synnott J.M."/>
            <person name="Choo C."/>
            <person name="Paponov I."/>
            <person name="Finkler A."/>
            <person name="Soon Heng Tan C."/>
            <person name="Hutchins A.P."/>
            <person name="Weinmeier T."/>
            <person name="Rattei T."/>
            <person name="Chu J.S."/>
            <person name="Gimenez G."/>
            <person name="Irimia M."/>
            <person name="Rigden D.J."/>
            <person name="Fitzpatrick D.A."/>
            <person name="Lorenzo-Morales J."/>
            <person name="Bateman A."/>
            <person name="Chiu C.H."/>
            <person name="Tang P."/>
            <person name="Hegemann P."/>
            <person name="Fromm H."/>
            <person name="Raoult D."/>
            <person name="Greub G."/>
            <person name="Miranda-Saavedra D."/>
            <person name="Chen N."/>
            <person name="Nash P."/>
            <person name="Ginger M.L."/>
            <person name="Horn M."/>
            <person name="Schaap P."/>
            <person name="Caler L."/>
            <person name="Loftus B."/>
        </authorList>
    </citation>
    <scope>NUCLEOTIDE SEQUENCE [LARGE SCALE GENOMIC DNA]</scope>
    <source>
        <strain evidence="8 9">Neff</strain>
    </source>
</reference>
<evidence type="ECO:0000256" key="2">
    <source>
        <dbReference type="ARBA" id="ARBA00022443"/>
    </source>
</evidence>